<proteinExistence type="predicted"/>
<dbReference type="Proteomes" id="UP000076154">
    <property type="component" value="Unassembled WGS sequence"/>
</dbReference>
<name>A0A369J5M0_HYPMA</name>
<dbReference type="AlphaFoldDB" id="A0A369J5M0"/>
<evidence type="ECO:0000313" key="2">
    <source>
        <dbReference type="Proteomes" id="UP000076154"/>
    </source>
</evidence>
<comment type="caution">
    <text evidence="1">The sequence shown here is derived from an EMBL/GenBank/DDBJ whole genome shotgun (WGS) entry which is preliminary data.</text>
</comment>
<keyword evidence="2" id="KW-1185">Reference proteome</keyword>
<gene>
    <name evidence="1" type="ORF">Hypma_002536</name>
</gene>
<dbReference type="InParanoid" id="A0A369J5M0"/>
<accession>A0A369J5M0</accession>
<sequence>MDIPIATRALDTMDDTLAICKRPSAVPAPSSEFRGHGVKSSSPKKKMMGLSDLLNPVASQLLTNISPTSWLILPGQQDTGTTVVGDAADWLYKEPTSCYNINACTCGLVVFSYLSSWRFKLIGNSWRLTDSWARRVFSVASMGIHQNVDPGQSPLLIRSSSLQMQGYAMHEHRSKDTKSNGNLDGRYPEYPAETGWRWGSAKGMYKGERGGVTGSAQVERVGVDFDAILEYLFKANKAPY</sequence>
<organism evidence="1 2">
    <name type="scientific">Hypsizygus marmoreus</name>
    <name type="common">White beech mushroom</name>
    <name type="synonym">Agaricus marmoreus</name>
    <dbReference type="NCBI Taxonomy" id="39966"/>
    <lineage>
        <taxon>Eukaryota</taxon>
        <taxon>Fungi</taxon>
        <taxon>Dikarya</taxon>
        <taxon>Basidiomycota</taxon>
        <taxon>Agaricomycotina</taxon>
        <taxon>Agaricomycetes</taxon>
        <taxon>Agaricomycetidae</taxon>
        <taxon>Agaricales</taxon>
        <taxon>Tricholomatineae</taxon>
        <taxon>Lyophyllaceae</taxon>
        <taxon>Hypsizygus</taxon>
    </lineage>
</organism>
<reference evidence="1" key="1">
    <citation type="submission" date="2018-04" db="EMBL/GenBank/DDBJ databases">
        <title>Whole genome sequencing of Hypsizygus marmoreus.</title>
        <authorList>
            <person name="Choi I.-G."/>
            <person name="Min B."/>
            <person name="Kim J.-G."/>
            <person name="Kim S."/>
            <person name="Oh Y.-L."/>
            <person name="Kong W.-S."/>
            <person name="Park H."/>
            <person name="Jeong J."/>
            <person name="Song E.-S."/>
        </authorList>
    </citation>
    <scope>NUCLEOTIDE SEQUENCE [LARGE SCALE GENOMIC DNA]</scope>
    <source>
        <strain evidence="1">51987-8</strain>
    </source>
</reference>
<protein>
    <submittedName>
        <fullName evidence="1">Uncharacterized protein</fullName>
    </submittedName>
</protein>
<dbReference type="EMBL" id="LUEZ02000122">
    <property type="protein sequence ID" value="RDB16702.1"/>
    <property type="molecule type" value="Genomic_DNA"/>
</dbReference>
<evidence type="ECO:0000313" key="1">
    <source>
        <dbReference type="EMBL" id="RDB16702.1"/>
    </source>
</evidence>